<accession>A0AA41BV13</accession>
<dbReference type="EMBL" id="JADMKS010000001">
    <property type="protein sequence ID" value="MBF6635143.1"/>
    <property type="molecule type" value="Genomic_DNA"/>
</dbReference>
<gene>
    <name evidence="1" type="ORF">ITX54_00470</name>
</gene>
<proteinExistence type="predicted"/>
<evidence type="ECO:0000313" key="1">
    <source>
        <dbReference type="EMBL" id="MBF6635143.1"/>
    </source>
</evidence>
<reference evidence="1" key="2">
    <citation type="submission" date="2022-09" db="EMBL/GenBank/DDBJ databases">
        <title>Rouxiella aceris sp. nov., isolated from tree sap and emended description of the genus Rhouxiella.</title>
        <authorList>
            <person name="Kim I.S."/>
        </authorList>
    </citation>
    <scope>NUCLEOTIDE SEQUENCE</scope>
    <source>
        <strain evidence="1">SAP-2</strain>
    </source>
</reference>
<dbReference type="AlphaFoldDB" id="A0AA41BV13"/>
<protein>
    <submittedName>
        <fullName evidence="1">Uncharacterized protein</fullName>
    </submittedName>
</protein>
<organism evidence="1 2">
    <name type="scientific">Rouxiella silvae</name>
    <dbReference type="NCBI Taxonomy" id="1646373"/>
    <lineage>
        <taxon>Bacteria</taxon>
        <taxon>Pseudomonadati</taxon>
        <taxon>Pseudomonadota</taxon>
        <taxon>Gammaproteobacteria</taxon>
        <taxon>Enterobacterales</taxon>
        <taxon>Yersiniaceae</taxon>
        <taxon>Rouxiella</taxon>
    </lineage>
</organism>
<sequence>MIIPIANAQIPAYATVNITDSPAPRPVGASVTVNNSQWIPSSIHKNDYLDIKLEGISATLEASQIKYDLQRQCLKHVISDLNSLSDVIRPQNEESEICGEMGSINQQAENKLMIKLLKIPSASCLKFCEETHTTLRENAVTLDFKANHLDFEERTLDRHQSTDFDVTSVREIIHDKKRAVQQAIDASSRLEKECNSVLDNEAKNIADSHGNKQTFDVKCSPNFSKEVVYPIFPTALDIAYDGVTRHRANLIATCARMLQEHVALAYAKIWQKKSTA</sequence>
<dbReference type="Proteomes" id="UP000705283">
    <property type="component" value="Unassembled WGS sequence"/>
</dbReference>
<dbReference type="RefSeq" id="WP_194977340.1">
    <property type="nucleotide sequence ID" value="NZ_JADMKS010000001.1"/>
</dbReference>
<comment type="caution">
    <text evidence="1">The sequence shown here is derived from an EMBL/GenBank/DDBJ whole genome shotgun (WGS) entry which is preliminary data.</text>
</comment>
<reference evidence="1" key="1">
    <citation type="submission" date="2020-11" db="EMBL/GenBank/DDBJ databases">
        <authorList>
            <person name="Lee S.D."/>
        </authorList>
    </citation>
    <scope>NUCLEOTIDE SEQUENCE</scope>
    <source>
        <strain evidence="1">SAP-2</strain>
    </source>
</reference>
<name>A0AA41BV13_9GAMM</name>
<evidence type="ECO:0000313" key="2">
    <source>
        <dbReference type="Proteomes" id="UP000705283"/>
    </source>
</evidence>